<comment type="catalytic activity">
    <reaction evidence="9">
        <text>2-oxoglutarate + O2 + 2 H(+) = ethene + 3 CO2 + H2O</text>
        <dbReference type="Rhea" id="RHEA:31523"/>
        <dbReference type="ChEBI" id="CHEBI:15377"/>
        <dbReference type="ChEBI" id="CHEBI:15378"/>
        <dbReference type="ChEBI" id="CHEBI:15379"/>
        <dbReference type="ChEBI" id="CHEBI:16526"/>
        <dbReference type="ChEBI" id="CHEBI:16810"/>
        <dbReference type="ChEBI" id="CHEBI:18153"/>
        <dbReference type="EC" id="1.13.12.19"/>
    </reaction>
</comment>
<evidence type="ECO:0000259" key="12">
    <source>
        <dbReference type="PROSITE" id="PS51471"/>
    </source>
</evidence>
<keyword evidence="11" id="KW-0560">Oxidoreductase</keyword>
<dbReference type="GO" id="GO:0046872">
    <property type="term" value="F:metal ion binding"/>
    <property type="evidence" value="ECO:0007669"/>
    <property type="project" value="UniProtKB-KW"/>
</dbReference>
<keyword evidence="11" id="KW-0408">Iron</keyword>
<keyword evidence="11" id="KW-0479">Metal-binding</keyword>
<dbReference type="InterPro" id="IPR027443">
    <property type="entry name" value="IPNS-like_sf"/>
</dbReference>
<evidence type="ECO:0000256" key="5">
    <source>
        <dbReference type="ARBA" id="ARBA00019045"/>
    </source>
</evidence>
<evidence type="ECO:0000256" key="1">
    <source>
        <dbReference type="ARBA" id="ARBA00001954"/>
    </source>
</evidence>
<evidence type="ECO:0000313" key="14">
    <source>
        <dbReference type="Proteomes" id="UP000001062"/>
    </source>
</evidence>
<keyword evidence="6" id="KW-0266">Ethylene biosynthesis</keyword>
<dbReference type="InterPro" id="IPR044861">
    <property type="entry name" value="IPNS-like_FE2OG_OXY"/>
</dbReference>
<dbReference type="Pfam" id="PF03171">
    <property type="entry name" value="2OG-FeII_Oxy"/>
    <property type="match status" value="1"/>
</dbReference>
<feature type="domain" description="Fe2OG dioxygenase" evidence="12">
    <location>
        <begin position="145"/>
        <end position="253"/>
    </location>
</feature>
<proteinExistence type="inferred from homology"/>
<name>F2JW30_MARM1</name>
<evidence type="ECO:0000256" key="2">
    <source>
        <dbReference type="ARBA" id="ARBA00004767"/>
    </source>
</evidence>
<reference evidence="13 14" key="1">
    <citation type="journal article" date="2012" name="Stand. Genomic Sci.">
        <title>Complete genome sequence of the melanogenic marine bacterium Marinomonas mediterranea type strain (MMB-1(T)).</title>
        <authorList>
            <person name="Lucas-Elio P."/>
            <person name="Goodwin L."/>
            <person name="Woyke T."/>
            <person name="Pitluck S."/>
            <person name="Nolan M."/>
            <person name="Kyrpides N.C."/>
            <person name="Detter J.C."/>
            <person name="Copeland A."/>
            <person name="Teshima H."/>
            <person name="Bruce D."/>
            <person name="Detter C."/>
            <person name="Tapia R."/>
            <person name="Han S."/>
            <person name="Land M.L."/>
            <person name="Ivanova N."/>
            <person name="Mikhailova N."/>
            <person name="Johnston A.W."/>
            <person name="Sanchez-Amat A."/>
        </authorList>
    </citation>
    <scope>NUCLEOTIDE SEQUENCE [LARGE SCALE GENOMIC DNA]</scope>
    <source>
        <strain evidence="14">ATCC 700492 / JCM 21426 / NBRC 103028 / MMB-1</strain>
    </source>
</reference>
<protein>
    <recommendedName>
        <fullName evidence="5">2-oxoglutarate-dependent ethylene/succinate-forming enzyme</fullName>
        <ecNumber evidence="4">1.13.12.19</ecNumber>
        <ecNumber evidence="3">1.14.20.7</ecNumber>
    </recommendedName>
    <alternativeName>
        <fullName evidence="7">2-oxoglutarate dioxygenase (ethylene-forming)</fullName>
    </alternativeName>
    <alternativeName>
        <fullName evidence="8">2-oxoglutarate/L-arginine monooxygenase/decarboxylase (succinate-forming)</fullName>
    </alternativeName>
</protein>
<dbReference type="Gene3D" id="2.60.120.330">
    <property type="entry name" value="B-lactam Antibiotic, Isopenicillin N Synthase, Chain"/>
    <property type="match status" value="1"/>
</dbReference>
<dbReference type="PATRIC" id="fig|717774.3.peg.3822"/>
<dbReference type="PANTHER" id="PTHR47990">
    <property type="entry name" value="2-OXOGLUTARATE (2OG) AND FE(II)-DEPENDENT OXYGENASE SUPERFAMILY PROTEIN-RELATED"/>
    <property type="match status" value="1"/>
</dbReference>
<organism evidence="13 14">
    <name type="scientific">Marinomonas mediterranea (strain ATCC 700492 / JCM 21426 / NBRC 103028 / MMB-1)</name>
    <dbReference type="NCBI Taxonomy" id="717774"/>
    <lineage>
        <taxon>Bacteria</taxon>
        <taxon>Pseudomonadati</taxon>
        <taxon>Pseudomonadota</taxon>
        <taxon>Gammaproteobacteria</taxon>
        <taxon>Oceanospirillales</taxon>
        <taxon>Oceanospirillaceae</taxon>
        <taxon>Marinomonas</taxon>
    </lineage>
</organism>
<dbReference type="EMBL" id="CP002583">
    <property type="protein sequence ID" value="ADZ92918.1"/>
    <property type="molecule type" value="Genomic_DNA"/>
</dbReference>
<evidence type="ECO:0000256" key="8">
    <source>
        <dbReference type="ARBA" id="ARBA00031282"/>
    </source>
</evidence>
<dbReference type="HOGENOM" id="CLU_010119_6_3_6"/>
<dbReference type="AlphaFoldDB" id="F2JW30"/>
<evidence type="ECO:0000313" key="13">
    <source>
        <dbReference type="EMBL" id="ADZ92918.1"/>
    </source>
</evidence>
<sequence>MKLEAIDYQSPNAAEEFVTSLRETGFGVLKNHPIRKELVSSIYDNWQSFYNSADKENYRYNVGTQDGYFPPDVSETAKGHSKKDIKEYFHYYPWGQCPKEHKDELAQYYSEANTLAEELLKWVEQYTPTDIAQHYSQSLSSMIENSDQTLLRVLHYPPLKGDEELGAIRAGAHEDINLLTILPSANEPGLQVKAKDGSWMDVPCDFGTLIVNIGDMLQEASAGYFPSTSHRVINPEGADKTKSRISLPLFLHPKPEVVLSKRHTAGSYLHERLVELGVI</sequence>
<dbReference type="PROSITE" id="PS51471">
    <property type="entry name" value="FE2OG_OXY"/>
    <property type="match status" value="1"/>
</dbReference>
<evidence type="ECO:0000256" key="11">
    <source>
        <dbReference type="RuleBase" id="RU003682"/>
    </source>
</evidence>
<keyword evidence="14" id="KW-1185">Reference proteome</keyword>
<dbReference type="InterPro" id="IPR005123">
    <property type="entry name" value="Oxoglu/Fe-dep_dioxygenase_dom"/>
</dbReference>
<accession>F2JW30</accession>
<comment type="cofactor">
    <cofactor evidence="1">
        <name>Fe(2+)</name>
        <dbReference type="ChEBI" id="CHEBI:29033"/>
    </cofactor>
</comment>
<dbReference type="GO" id="GO:0102276">
    <property type="term" value="F:2-oxoglutarate oxygenase/decarboxylase (ethylene-forming) activity"/>
    <property type="evidence" value="ECO:0007669"/>
    <property type="project" value="UniProtKB-EC"/>
</dbReference>
<dbReference type="STRING" id="717774.Marme_3708"/>
<dbReference type="eggNOG" id="COG3491">
    <property type="taxonomic scope" value="Bacteria"/>
</dbReference>
<dbReference type="InterPro" id="IPR026992">
    <property type="entry name" value="DIOX_N"/>
</dbReference>
<dbReference type="InterPro" id="IPR050231">
    <property type="entry name" value="Iron_ascorbate_oxido_reductase"/>
</dbReference>
<evidence type="ECO:0000256" key="9">
    <source>
        <dbReference type="ARBA" id="ARBA00047725"/>
    </source>
</evidence>
<comment type="similarity">
    <text evidence="11">Belongs to the iron/ascorbate-dependent oxidoreductase family.</text>
</comment>
<dbReference type="RefSeq" id="WP_013662820.1">
    <property type="nucleotide sequence ID" value="NC_015276.1"/>
</dbReference>
<comment type="pathway">
    <text evidence="2">Alkene biosynthesis; ethylene biosynthesis via 2-oxoglutarate.</text>
</comment>
<dbReference type="GO" id="GO:0009693">
    <property type="term" value="P:ethylene biosynthetic process"/>
    <property type="evidence" value="ECO:0007669"/>
    <property type="project" value="UniProtKB-KW"/>
</dbReference>
<dbReference type="KEGG" id="mme:Marme_3708"/>
<evidence type="ECO:0000256" key="4">
    <source>
        <dbReference type="ARBA" id="ARBA00012531"/>
    </source>
</evidence>
<evidence type="ECO:0000256" key="10">
    <source>
        <dbReference type="ARBA" id="ARBA00049359"/>
    </source>
</evidence>
<evidence type="ECO:0000256" key="7">
    <source>
        <dbReference type="ARBA" id="ARBA00031011"/>
    </source>
</evidence>
<gene>
    <name evidence="13" type="ordered locus">Marme_3708</name>
</gene>
<dbReference type="SUPFAM" id="SSF51197">
    <property type="entry name" value="Clavaminate synthase-like"/>
    <property type="match status" value="1"/>
</dbReference>
<dbReference type="Pfam" id="PF14226">
    <property type="entry name" value="DIOX_N"/>
    <property type="match status" value="1"/>
</dbReference>
<dbReference type="Proteomes" id="UP000001062">
    <property type="component" value="Chromosome"/>
</dbReference>
<dbReference type="EC" id="1.14.20.7" evidence="3"/>
<dbReference type="EC" id="1.13.12.19" evidence="4"/>
<comment type="catalytic activity">
    <reaction evidence="10">
        <text>L-arginine + 2-oxoglutarate + O2 = guanidine + L-glutamate 5-semialdehyde + succinate + CO2</text>
        <dbReference type="Rhea" id="RHEA:31535"/>
        <dbReference type="ChEBI" id="CHEBI:15379"/>
        <dbReference type="ChEBI" id="CHEBI:16526"/>
        <dbReference type="ChEBI" id="CHEBI:16810"/>
        <dbReference type="ChEBI" id="CHEBI:30031"/>
        <dbReference type="ChEBI" id="CHEBI:30087"/>
        <dbReference type="ChEBI" id="CHEBI:32682"/>
        <dbReference type="ChEBI" id="CHEBI:58066"/>
        <dbReference type="EC" id="1.14.20.7"/>
    </reaction>
</comment>
<evidence type="ECO:0000256" key="3">
    <source>
        <dbReference type="ARBA" id="ARBA00012293"/>
    </source>
</evidence>
<evidence type="ECO:0000256" key="6">
    <source>
        <dbReference type="ARBA" id="ARBA00022666"/>
    </source>
</evidence>
<dbReference type="OrthoDB" id="21825at2"/>